<evidence type="ECO:0000313" key="14">
    <source>
        <dbReference type="Proteomes" id="UP000265366"/>
    </source>
</evidence>
<feature type="region of interest" description="Disordered" evidence="12">
    <location>
        <begin position="1"/>
        <end position="27"/>
    </location>
</feature>
<evidence type="ECO:0000256" key="3">
    <source>
        <dbReference type="ARBA" id="ARBA00006904"/>
    </source>
</evidence>
<evidence type="ECO:0000256" key="4">
    <source>
        <dbReference type="ARBA" id="ARBA00013030"/>
    </source>
</evidence>
<keyword evidence="9" id="KW-0663">Pyridoxal phosphate</keyword>
<keyword evidence="8 13" id="KW-0808">Transferase</keyword>
<dbReference type="Gene3D" id="3.40.640.10">
    <property type="entry name" value="Type I PLP-dependent aspartate aminotransferase-like (Major domain)"/>
    <property type="match status" value="1"/>
</dbReference>
<dbReference type="InterPro" id="IPR015421">
    <property type="entry name" value="PyrdxlP-dep_Trfase_major"/>
</dbReference>
<evidence type="ECO:0000256" key="11">
    <source>
        <dbReference type="ARBA" id="ARBA00049007"/>
    </source>
</evidence>
<keyword evidence="5" id="KW-0963">Cytoplasm</keyword>
<evidence type="ECO:0000256" key="1">
    <source>
        <dbReference type="ARBA" id="ARBA00001933"/>
    </source>
</evidence>
<dbReference type="PANTHER" id="PTHR21152">
    <property type="entry name" value="AMINOTRANSFERASE CLASS V"/>
    <property type="match status" value="1"/>
</dbReference>
<evidence type="ECO:0000313" key="13">
    <source>
        <dbReference type="EMBL" id="RIV85525.1"/>
    </source>
</evidence>
<keyword evidence="10" id="KW-0718">Serine biosynthesis</keyword>
<dbReference type="InterPro" id="IPR015424">
    <property type="entry name" value="PyrdxlP-dep_Trfase"/>
</dbReference>
<comment type="similarity">
    <text evidence="3">Belongs to the class-V pyridoxal-phosphate-dependent aminotransferase family. SerC subfamily.</text>
</comment>
<organism evidence="13 14">
    <name type="scientific">Aurantiacibacter xanthus</name>
    <dbReference type="NCBI Taxonomy" id="1784712"/>
    <lineage>
        <taxon>Bacteria</taxon>
        <taxon>Pseudomonadati</taxon>
        <taxon>Pseudomonadota</taxon>
        <taxon>Alphaproteobacteria</taxon>
        <taxon>Sphingomonadales</taxon>
        <taxon>Erythrobacteraceae</taxon>
        <taxon>Aurantiacibacter</taxon>
    </lineage>
</organism>
<dbReference type="GO" id="GO:0019265">
    <property type="term" value="P:glycine biosynthetic process, by transamination of glyoxylate"/>
    <property type="evidence" value="ECO:0007669"/>
    <property type="project" value="TreeGrafter"/>
</dbReference>
<comment type="caution">
    <text evidence="13">The sequence shown here is derived from an EMBL/GenBank/DDBJ whole genome shotgun (WGS) entry which is preliminary data.</text>
</comment>
<comment type="cofactor">
    <cofactor evidence="1">
        <name>pyridoxal 5'-phosphate</name>
        <dbReference type="ChEBI" id="CHEBI:597326"/>
    </cofactor>
</comment>
<evidence type="ECO:0000256" key="2">
    <source>
        <dbReference type="ARBA" id="ARBA00005099"/>
    </source>
</evidence>
<dbReference type="SUPFAM" id="SSF53383">
    <property type="entry name" value="PLP-dependent transferases"/>
    <property type="match status" value="1"/>
</dbReference>
<dbReference type="UniPathway" id="UPA00135">
    <property type="reaction ID" value="UER00197"/>
</dbReference>
<dbReference type="AlphaFoldDB" id="A0A3A1P450"/>
<keyword evidence="6 13" id="KW-0032">Aminotransferase</keyword>
<evidence type="ECO:0000256" key="7">
    <source>
        <dbReference type="ARBA" id="ARBA00022605"/>
    </source>
</evidence>
<accession>A0A3A1P450</accession>
<dbReference type="PANTHER" id="PTHR21152:SF40">
    <property type="entry name" value="ALANINE--GLYOXYLATE AMINOTRANSFERASE"/>
    <property type="match status" value="1"/>
</dbReference>
<dbReference type="EC" id="2.6.1.52" evidence="4"/>
<comment type="catalytic activity">
    <reaction evidence="11">
        <text>O-phospho-L-serine + 2-oxoglutarate = 3-phosphooxypyruvate + L-glutamate</text>
        <dbReference type="Rhea" id="RHEA:14329"/>
        <dbReference type="ChEBI" id="CHEBI:16810"/>
        <dbReference type="ChEBI" id="CHEBI:18110"/>
        <dbReference type="ChEBI" id="CHEBI:29985"/>
        <dbReference type="ChEBI" id="CHEBI:57524"/>
        <dbReference type="EC" id="2.6.1.52"/>
    </reaction>
</comment>
<gene>
    <name evidence="13" type="ORF">D2V17_10305</name>
</gene>
<dbReference type="GO" id="GO:0006564">
    <property type="term" value="P:L-serine biosynthetic process"/>
    <property type="evidence" value="ECO:0007669"/>
    <property type="project" value="UniProtKB-KW"/>
</dbReference>
<dbReference type="EMBL" id="QXFM01000095">
    <property type="protein sequence ID" value="RIV85525.1"/>
    <property type="molecule type" value="Genomic_DNA"/>
</dbReference>
<dbReference type="OrthoDB" id="9772439at2"/>
<dbReference type="InterPro" id="IPR006271">
    <property type="entry name" value="Pser_aminoTfrase_methanosarc"/>
</dbReference>
<comment type="pathway">
    <text evidence="2">Amino-acid biosynthesis; L-serine biosynthesis; L-serine from 3-phospho-D-glycerate: step 2/3.</text>
</comment>
<dbReference type="NCBIfam" id="NF002841">
    <property type="entry name" value="PRK03080.1-2"/>
    <property type="match status" value="1"/>
</dbReference>
<protein>
    <recommendedName>
        <fullName evidence="4">phosphoserine transaminase</fullName>
        <ecNumber evidence="4">2.6.1.52</ecNumber>
    </recommendedName>
</protein>
<dbReference type="InterPro" id="IPR015422">
    <property type="entry name" value="PyrdxlP-dep_Trfase_small"/>
</dbReference>
<evidence type="ECO:0000256" key="12">
    <source>
        <dbReference type="SAM" id="MobiDB-lite"/>
    </source>
</evidence>
<dbReference type="GO" id="GO:0004648">
    <property type="term" value="F:O-phospho-L-serine:2-oxoglutarate aminotransferase activity"/>
    <property type="evidence" value="ECO:0007669"/>
    <property type="project" value="UniProtKB-EC"/>
</dbReference>
<keyword evidence="7" id="KW-0028">Amino-acid biosynthesis</keyword>
<dbReference type="PIRSF" id="PIRSF000525">
    <property type="entry name" value="SerC"/>
    <property type="match status" value="1"/>
</dbReference>
<sequence>MDLPKPQRRPERPYFSSGPSAKRPGWEPRALAEATVGRSHRSAAGKNKIRQVLDLTREVLGIPEDYGIAIVPGSDTGAMEMVLWSMLGQRGVDVLSWESFGAEWLHDILRELRLDDVRSLTAPYGALPVLADVDPARDTVFTWNGTTSGVRVPDGDWIADDRAGLTICDATSAAFGMELPWRKLDVVTWSWQKVLGGEGAHGVVVMSPRAVERLESYVPPRPLPKLFRVVSNGKVAPGFFAGDTLNTPSLLVIEDAIDGLLWAQSIGGLAELVRRCEANLASVDEWVRHTDWIEFLAQDPATRSCTAICLRIADPAIAALGAEEQAAFVRTMVTTLEQEGVAYDIASYRAAPPGLRLWSGATVENGDMVDVLPWLDWAFRDAMAKQAIRPRGLL</sequence>
<reference evidence="13 14" key="1">
    <citation type="submission" date="2018-08" db="EMBL/GenBank/DDBJ databases">
        <title>Erythrobacter zhengii sp.nov., a bacterium isolated from deep-sea sediment.</title>
        <authorList>
            <person name="Fang C."/>
            <person name="Wu Y.-H."/>
            <person name="Sun C."/>
            <person name="Wang H."/>
            <person name="Cheng H."/>
            <person name="Meng F.-X."/>
            <person name="Wang C.-S."/>
            <person name="Xu X.-W."/>
        </authorList>
    </citation>
    <scope>NUCLEOTIDE SEQUENCE [LARGE SCALE GENOMIC DNA]</scope>
    <source>
        <strain evidence="13 14">CCTCC AB 2015396</strain>
    </source>
</reference>
<dbReference type="Gene3D" id="3.90.1150.10">
    <property type="entry name" value="Aspartate Aminotransferase, domain 1"/>
    <property type="match status" value="1"/>
</dbReference>
<evidence type="ECO:0000256" key="9">
    <source>
        <dbReference type="ARBA" id="ARBA00022898"/>
    </source>
</evidence>
<evidence type="ECO:0000256" key="10">
    <source>
        <dbReference type="ARBA" id="ARBA00023299"/>
    </source>
</evidence>
<dbReference type="NCBIfam" id="TIGR01365">
    <property type="entry name" value="serC_2"/>
    <property type="match status" value="1"/>
</dbReference>
<dbReference type="Proteomes" id="UP000265366">
    <property type="component" value="Unassembled WGS sequence"/>
</dbReference>
<dbReference type="GO" id="GO:0008453">
    <property type="term" value="F:alanine-glyoxylate transaminase activity"/>
    <property type="evidence" value="ECO:0007669"/>
    <property type="project" value="TreeGrafter"/>
</dbReference>
<dbReference type="GO" id="GO:0004760">
    <property type="term" value="F:L-serine-pyruvate transaminase activity"/>
    <property type="evidence" value="ECO:0007669"/>
    <property type="project" value="TreeGrafter"/>
</dbReference>
<name>A0A3A1P450_9SPHN</name>
<keyword evidence="14" id="KW-1185">Reference proteome</keyword>
<dbReference type="CDD" id="cd01494">
    <property type="entry name" value="AAT_I"/>
    <property type="match status" value="1"/>
</dbReference>
<dbReference type="InterPro" id="IPR022278">
    <property type="entry name" value="Pser_aminoTfrase"/>
</dbReference>
<proteinExistence type="inferred from homology"/>
<evidence type="ECO:0000256" key="5">
    <source>
        <dbReference type="ARBA" id="ARBA00022490"/>
    </source>
</evidence>
<evidence type="ECO:0000256" key="6">
    <source>
        <dbReference type="ARBA" id="ARBA00022576"/>
    </source>
</evidence>
<evidence type="ECO:0000256" key="8">
    <source>
        <dbReference type="ARBA" id="ARBA00022679"/>
    </source>
</evidence>